<dbReference type="Proteomes" id="UP000016567">
    <property type="component" value="Unassembled WGS sequence"/>
</dbReference>
<protein>
    <recommendedName>
        <fullName evidence="1">PIN like domain-containing protein</fullName>
    </recommendedName>
</protein>
<dbReference type="InterPro" id="IPR041578">
    <property type="entry name" value="PIN_8"/>
</dbReference>
<organism evidence="2 3">
    <name type="scientific">Vibrio azureus NBRC 104587</name>
    <dbReference type="NCBI Taxonomy" id="1219077"/>
    <lineage>
        <taxon>Bacteria</taxon>
        <taxon>Pseudomonadati</taxon>
        <taxon>Pseudomonadota</taxon>
        <taxon>Gammaproteobacteria</taxon>
        <taxon>Vibrionales</taxon>
        <taxon>Vibrionaceae</taxon>
        <taxon>Vibrio</taxon>
    </lineage>
</organism>
<proteinExistence type="predicted"/>
<accession>U3ALE5</accession>
<dbReference type="RefSeq" id="WP_021708375.1">
    <property type="nucleotide sequence ID" value="NZ_BATL01000013.1"/>
</dbReference>
<gene>
    <name evidence="2" type="ORF">VAZ01S_013_00020</name>
</gene>
<dbReference type="EMBL" id="BATL01000013">
    <property type="protein sequence ID" value="GAD74595.1"/>
    <property type="molecule type" value="Genomic_DNA"/>
</dbReference>
<dbReference type="STRING" id="1219077.VAZ01S_013_00020"/>
<reference evidence="2 3" key="1">
    <citation type="submission" date="2013-09" db="EMBL/GenBank/DDBJ databases">
        <title>Whole genome shotgun sequence of Vibrio azureus NBRC 104587.</title>
        <authorList>
            <person name="Isaki S."/>
            <person name="Hosoyama A."/>
            <person name="Numata M."/>
            <person name="Hashimoto M."/>
            <person name="Hosoyama Y."/>
            <person name="Tsuchikane K."/>
            <person name="Noguchi M."/>
            <person name="Hirakata S."/>
            <person name="Ichikawa N."/>
            <person name="Ohji S."/>
            <person name="Yamazoe A."/>
            <person name="Fujita N."/>
        </authorList>
    </citation>
    <scope>NUCLEOTIDE SEQUENCE [LARGE SCALE GENOMIC DNA]</scope>
    <source>
        <strain evidence="2 3">NBRC 104587</strain>
    </source>
</reference>
<evidence type="ECO:0000313" key="2">
    <source>
        <dbReference type="EMBL" id="GAD74595.1"/>
    </source>
</evidence>
<name>U3ALE5_9VIBR</name>
<dbReference type="AlphaFoldDB" id="U3ALE5"/>
<keyword evidence="3" id="KW-1185">Reference proteome</keyword>
<dbReference type="eggNOG" id="COG1196">
    <property type="taxonomic scope" value="Bacteria"/>
</dbReference>
<dbReference type="Pfam" id="PF18476">
    <property type="entry name" value="PIN_8"/>
    <property type="match status" value="1"/>
</dbReference>
<feature type="domain" description="PIN like" evidence="1">
    <location>
        <begin position="26"/>
        <end position="267"/>
    </location>
</feature>
<comment type="caution">
    <text evidence="2">The sequence shown here is derived from an EMBL/GenBank/DDBJ whole genome shotgun (WGS) entry which is preliminary data.</text>
</comment>
<evidence type="ECO:0000313" key="3">
    <source>
        <dbReference type="Proteomes" id="UP000016567"/>
    </source>
</evidence>
<evidence type="ECO:0000259" key="1">
    <source>
        <dbReference type="Pfam" id="PF18476"/>
    </source>
</evidence>
<sequence length="449" mass="52642">MKNSFKGFYNVEDSVLIDLWKSEHTLFVFDTNVLLNIYSYADQTQSDFFKILNAIDDKIWIPFHVGLEYQRRRLEVIKSQKETFKNINSYLDKIIKVFKNDFESLALHSRFPSLSKDTDLLKSEIEQSISRYKTIVSELNSNQACVRSHDKIRSKLNDLFHDRVGNAPLDQTWLDNLYNEGNTRYSLKIPPGFCDLKKADNKNTESFTYNGLLYQSKYGDLILWKQLLERSKDPSIKNVIFITDDKKSDWWFSINSNGLKEVGPLAELQAEIYRESEIENFHMYNSSSFLQDGKQNLNINVEDSSIDDINDHNKNNRTVLKNNFSDSLHSHAFMSYDKPDYLKEVEELIKNNLDNSDEYNPFSSVHSNRSLKSLGEIDETVNGAFDYDPLEDNIFINQEDISNKINERKIRMLRMYLNNHKNINFSSLSERNKNDLLYSLKLLLKKHND</sequence>